<dbReference type="InterPro" id="IPR054485">
    <property type="entry name" value="FlK-like_dom"/>
</dbReference>
<feature type="active site" evidence="1">
    <location>
        <position position="35"/>
    </location>
</feature>
<sequence length="131" mass="14311">MSRLQEGLTGSIEFIVDDEHTAKEIGSGTLEVLATPAMIAMLEKAAWTTVQPYLEEGFGTVGTLMNVTHEAPTPIGMKVECIAKLVGTDERKLVFEVDAYDEKGHIGGGTHERYIVQNDRFQSKADAKISK</sequence>
<accession>A0A2M9AAC2</accession>
<feature type="active site" evidence="1">
    <location>
        <position position="43"/>
    </location>
</feature>
<dbReference type="AlphaFoldDB" id="A0A2M9AAC2"/>
<feature type="binding site" evidence="2">
    <location>
        <position position="113"/>
    </location>
    <ligand>
        <name>substrate</name>
    </ligand>
</feature>
<feature type="binding site" evidence="2">
    <location>
        <position position="62"/>
    </location>
    <ligand>
        <name>CoA</name>
        <dbReference type="ChEBI" id="CHEBI:57287"/>
    </ligand>
</feature>
<dbReference type="EMBL" id="PGEX01000001">
    <property type="protein sequence ID" value="PJJ42557.1"/>
    <property type="molecule type" value="Genomic_DNA"/>
</dbReference>
<evidence type="ECO:0000313" key="5">
    <source>
        <dbReference type="Proteomes" id="UP000231134"/>
    </source>
</evidence>
<protein>
    <submittedName>
        <fullName evidence="4">Putative thioesterase</fullName>
    </submittedName>
</protein>
<dbReference type="InterPro" id="IPR025540">
    <property type="entry name" value="FlK"/>
</dbReference>
<organism evidence="4 5">
    <name type="scientific">Hallerella succinigenes</name>
    <dbReference type="NCBI Taxonomy" id="1896222"/>
    <lineage>
        <taxon>Bacteria</taxon>
        <taxon>Pseudomonadati</taxon>
        <taxon>Fibrobacterota</taxon>
        <taxon>Fibrobacteria</taxon>
        <taxon>Fibrobacterales</taxon>
        <taxon>Fibrobacteraceae</taxon>
        <taxon>Hallerella</taxon>
    </lineage>
</organism>
<dbReference type="Proteomes" id="UP000231134">
    <property type="component" value="Unassembled WGS sequence"/>
</dbReference>
<dbReference type="PIRSF" id="PIRSF014972">
    <property type="entry name" value="FlK"/>
    <property type="match status" value="1"/>
</dbReference>
<comment type="caution">
    <text evidence="4">The sequence shown here is derived from an EMBL/GenBank/DDBJ whole genome shotgun (WGS) entry which is preliminary data.</text>
</comment>
<keyword evidence="5" id="KW-1185">Reference proteome</keyword>
<proteinExistence type="predicted"/>
<evidence type="ECO:0000256" key="2">
    <source>
        <dbReference type="PIRSR" id="PIRSR014972-2"/>
    </source>
</evidence>
<evidence type="ECO:0000256" key="1">
    <source>
        <dbReference type="PIRSR" id="PIRSR014972-1"/>
    </source>
</evidence>
<dbReference type="InterPro" id="IPR029069">
    <property type="entry name" value="HotDog_dom_sf"/>
</dbReference>
<feature type="active site" evidence="1">
    <location>
        <position position="69"/>
    </location>
</feature>
<evidence type="ECO:0000313" key="4">
    <source>
        <dbReference type="EMBL" id="PJJ42557.1"/>
    </source>
</evidence>
<dbReference type="RefSeq" id="WP_100426408.1">
    <property type="nucleotide sequence ID" value="NZ_JAQXKX010000008.1"/>
</dbReference>
<feature type="binding site" evidence="2">
    <location>
        <position position="62"/>
    </location>
    <ligand>
        <name>substrate</name>
    </ligand>
</feature>
<gene>
    <name evidence="4" type="ORF">BGX16_2589</name>
</gene>
<dbReference type="PANTHER" id="PTHR36934:SF1">
    <property type="entry name" value="THIOESTERASE DOMAIN-CONTAINING PROTEIN"/>
    <property type="match status" value="1"/>
</dbReference>
<dbReference type="Gene3D" id="3.10.129.10">
    <property type="entry name" value="Hotdog Thioesterase"/>
    <property type="match status" value="1"/>
</dbReference>
<evidence type="ECO:0000259" key="3">
    <source>
        <dbReference type="Pfam" id="PF22636"/>
    </source>
</evidence>
<dbReference type="Pfam" id="PF22636">
    <property type="entry name" value="FlK"/>
    <property type="match status" value="1"/>
</dbReference>
<dbReference type="SUPFAM" id="SSF54637">
    <property type="entry name" value="Thioesterase/thiol ester dehydrase-isomerase"/>
    <property type="match status" value="1"/>
</dbReference>
<reference evidence="4 5" key="1">
    <citation type="submission" date="2017-11" db="EMBL/GenBank/DDBJ databases">
        <title>Animal gut microbial communities from fecal samples from Wisconsin, USA.</title>
        <authorList>
            <person name="Neumann A."/>
        </authorList>
    </citation>
    <scope>NUCLEOTIDE SEQUENCE [LARGE SCALE GENOMIC DNA]</scope>
    <source>
        <strain evidence="4 5">UWS3</strain>
    </source>
</reference>
<dbReference type="PANTHER" id="PTHR36934">
    <property type="entry name" value="BLR0278 PROTEIN"/>
    <property type="match status" value="1"/>
</dbReference>
<dbReference type="OrthoDB" id="6902891at2"/>
<feature type="domain" description="Fluoroacetyl-CoA-specific thioesterase-like" evidence="3">
    <location>
        <begin position="16"/>
        <end position="118"/>
    </location>
</feature>
<name>A0A2M9AAC2_9BACT</name>